<dbReference type="Pfam" id="PF00098">
    <property type="entry name" value="zf-CCHC"/>
    <property type="match status" value="1"/>
</dbReference>
<dbReference type="PROSITE" id="PS50158">
    <property type="entry name" value="ZF_CCHC"/>
    <property type="match status" value="1"/>
</dbReference>
<keyword evidence="1" id="KW-0863">Zinc-finger</keyword>
<sequence length="203" mass="22567">MSPVVVSNVPPFFKNDMLLRKLSRHGRIVSPMRLIPLGTKSLLLRHVVSFRRQVAMVLNNNEEELKPGLRFRVDDFDYTVFTRPTDSQKCFGCGEEGHLIRSCPKGAEARRPANLHVSAAPCARSDAGTTAEVEEPAGPQGDHPGDHLDLQNERFTGEMVEQTAIRMIETVLDNEDVGVEESSLSVATKRKSTDTKGQQRQSK</sequence>
<dbReference type="GeneTree" id="ENSGT00390000009800"/>
<dbReference type="AlphaFoldDB" id="A0A674NT60"/>
<keyword evidence="1" id="KW-0479">Metal-binding</keyword>
<proteinExistence type="predicted"/>
<evidence type="ECO:0000259" key="3">
    <source>
        <dbReference type="PROSITE" id="PS50158"/>
    </source>
</evidence>
<feature type="region of interest" description="Disordered" evidence="2">
    <location>
        <begin position="120"/>
        <end position="150"/>
    </location>
</feature>
<keyword evidence="5" id="KW-1185">Reference proteome</keyword>
<evidence type="ECO:0000256" key="2">
    <source>
        <dbReference type="SAM" id="MobiDB-lite"/>
    </source>
</evidence>
<dbReference type="OMA" id="IRSCPKG"/>
<evidence type="ECO:0000256" key="1">
    <source>
        <dbReference type="PROSITE-ProRule" id="PRU00047"/>
    </source>
</evidence>
<dbReference type="InterPro" id="IPR001878">
    <property type="entry name" value="Znf_CCHC"/>
</dbReference>
<evidence type="ECO:0000313" key="4">
    <source>
        <dbReference type="Ensembl" id="ENSTRUP00000076923.1"/>
    </source>
</evidence>
<dbReference type="Gene3D" id="4.10.60.10">
    <property type="entry name" value="Zinc finger, CCHC-type"/>
    <property type="match status" value="1"/>
</dbReference>
<accession>A0A674NT60</accession>
<dbReference type="SUPFAM" id="SSF57756">
    <property type="entry name" value="Retrovirus zinc finger-like domains"/>
    <property type="match status" value="1"/>
</dbReference>
<dbReference type="SMART" id="SM00343">
    <property type="entry name" value="ZnF_C2HC"/>
    <property type="match status" value="1"/>
</dbReference>
<dbReference type="Ensembl" id="ENSTRUT00000079753.1">
    <property type="protein sequence ID" value="ENSTRUP00000076923.1"/>
    <property type="gene ID" value="ENSTRUG00000033370.1"/>
</dbReference>
<dbReference type="InterPro" id="IPR036875">
    <property type="entry name" value="Znf_CCHC_sf"/>
</dbReference>
<keyword evidence="1" id="KW-0862">Zinc</keyword>
<dbReference type="GO" id="GO:0008270">
    <property type="term" value="F:zinc ion binding"/>
    <property type="evidence" value="ECO:0007669"/>
    <property type="project" value="UniProtKB-KW"/>
</dbReference>
<reference evidence="4" key="3">
    <citation type="submission" date="2025-09" db="UniProtKB">
        <authorList>
            <consortium name="Ensembl"/>
        </authorList>
    </citation>
    <scope>IDENTIFICATION</scope>
</reference>
<organism evidence="4 5">
    <name type="scientific">Takifugu rubripes</name>
    <name type="common">Japanese pufferfish</name>
    <name type="synonym">Fugu rubripes</name>
    <dbReference type="NCBI Taxonomy" id="31033"/>
    <lineage>
        <taxon>Eukaryota</taxon>
        <taxon>Metazoa</taxon>
        <taxon>Chordata</taxon>
        <taxon>Craniata</taxon>
        <taxon>Vertebrata</taxon>
        <taxon>Euteleostomi</taxon>
        <taxon>Actinopterygii</taxon>
        <taxon>Neopterygii</taxon>
        <taxon>Teleostei</taxon>
        <taxon>Neoteleostei</taxon>
        <taxon>Acanthomorphata</taxon>
        <taxon>Eupercaria</taxon>
        <taxon>Tetraodontiformes</taxon>
        <taxon>Tetradontoidea</taxon>
        <taxon>Tetraodontidae</taxon>
        <taxon>Takifugu</taxon>
    </lineage>
</organism>
<dbReference type="InParanoid" id="A0A674NT60"/>
<reference evidence="4" key="2">
    <citation type="submission" date="2025-08" db="UniProtKB">
        <authorList>
            <consortium name="Ensembl"/>
        </authorList>
    </citation>
    <scope>IDENTIFICATION</scope>
</reference>
<name>A0A674NT60_TAKRU</name>
<evidence type="ECO:0000313" key="5">
    <source>
        <dbReference type="Proteomes" id="UP000005226"/>
    </source>
</evidence>
<dbReference type="Proteomes" id="UP000005226">
    <property type="component" value="Chromosome 4"/>
</dbReference>
<dbReference type="GO" id="GO:0003676">
    <property type="term" value="F:nucleic acid binding"/>
    <property type="evidence" value="ECO:0007669"/>
    <property type="project" value="InterPro"/>
</dbReference>
<reference evidence="4 5" key="1">
    <citation type="journal article" date="2011" name="Genome Biol. Evol.">
        <title>Integration of the genetic map and genome assembly of fugu facilitates insights into distinct features of genome evolution in teleosts and mammals.</title>
        <authorList>
            <person name="Kai W."/>
            <person name="Kikuchi K."/>
            <person name="Tohari S."/>
            <person name="Chew A.K."/>
            <person name="Tay A."/>
            <person name="Fujiwara A."/>
            <person name="Hosoya S."/>
            <person name="Suetake H."/>
            <person name="Naruse K."/>
            <person name="Brenner S."/>
            <person name="Suzuki Y."/>
            <person name="Venkatesh B."/>
        </authorList>
    </citation>
    <scope>NUCLEOTIDE SEQUENCE [LARGE SCALE GENOMIC DNA]</scope>
</reference>
<feature type="domain" description="CCHC-type" evidence="3">
    <location>
        <begin position="89"/>
        <end position="105"/>
    </location>
</feature>
<protein>
    <recommendedName>
        <fullName evidence="3">CCHC-type domain-containing protein</fullName>
    </recommendedName>
</protein>
<feature type="region of interest" description="Disordered" evidence="2">
    <location>
        <begin position="172"/>
        <end position="203"/>
    </location>
</feature>